<dbReference type="KEGG" id="cle:Clole_2787"/>
<dbReference type="eggNOG" id="COG1074">
    <property type="taxonomic scope" value="Bacteria"/>
</dbReference>
<evidence type="ECO:0000313" key="3">
    <source>
        <dbReference type="EMBL" id="ADZ82530.1"/>
    </source>
</evidence>
<dbReference type="KEGG" id="cle:Clole_0797"/>
<dbReference type="HOGENOM" id="CLU_1052538_0_0_9"/>
<dbReference type="Gene3D" id="3.90.320.10">
    <property type="match status" value="1"/>
</dbReference>
<evidence type="ECO:0000313" key="5">
    <source>
        <dbReference type="Proteomes" id="UP000008467"/>
    </source>
</evidence>
<gene>
    <name evidence="3" type="ordered locus">Clole_0797</name>
    <name evidence="4" type="ordered locus">Clole_2787</name>
</gene>
<accession>F2JK71</accession>
<proteinExistence type="predicted"/>
<sequence>MMVKLMELNRKNYFSKEAESAFMGSSSFKAWDILHAGGCEARELAKHNGEWQEKENDAYLLGSYVHAWNEGNLKEFIIEHPEMFKKDGSIYAKFALGDVMINTLKNDALVERFRDGAEKERIFTGKISGIPFKIQIDILNIEKGYFADIKTTKNLSETYYNEHTKRRETFIDKYDYYTQIAIYAEILRQNLGMTTYLEPYLLVVDKQEVPDHAIIDVGTSFIEEKLEEIKGRLPRIMAVRNLVEEPIGCGKCDYCRSKKKAKIITLNQYAESLGL</sequence>
<dbReference type="Proteomes" id="UP000008467">
    <property type="component" value="Chromosome"/>
</dbReference>
<dbReference type="EMBL" id="CP002582">
    <property type="protein sequence ID" value="ADZ82530.1"/>
    <property type="molecule type" value="Genomic_DNA"/>
</dbReference>
<protein>
    <recommendedName>
        <fullName evidence="2">Putative exodeoxyribonuclease 8 PDDEXK-like domain-containing protein</fullName>
    </recommendedName>
</protein>
<dbReference type="GO" id="GO:0016787">
    <property type="term" value="F:hydrolase activity"/>
    <property type="evidence" value="ECO:0007669"/>
    <property type="project" value="UniProtKB-KW"/>
</dbReference>
<dbReference type="STRING" id="642492.Clole_0797"/>
<evidence type="ECO:0000313" key="4">
    <source>
        <dbReference type="EMBL" id="ADZ84486.1"/>
    </source>
</evidence>
<dbReference type="InterPro" id="IPR024432">
    <property type="entry name" value="Put_RecE_PDDEXK-like_dom"/>
</dbReference>
<evidence type="ECO:0000259" key="2">
    <source>
        <dbReference type="Pfam" id="PF12684"/>
    </source>
</evidence>
<dbReference type="Pfam" id="PF12684">
    <property type="entry name" value="DUF3799"/>
    <property type="match status" value="1"/>
</dbReference>
<dbReference type="InterPro" id="IPR011604">
    <property type="entry name" value="PDDEXK-like_dom_sf"/>
</dbReference>
<keyword evidence="5" id="KW-1185">Reference proteome</keyword>
<feature type="domain" description="Putative exodeoxyribonuclease 8 PDDEXK-like" evidence="2">
    <location>
        <begin position="25"/>
        <end position="257"/>
    </location>
</feature>
<dbReference type="AlphaFoldDB" id="F2JK71"/>
<keyword evidence="1" id="KW-0378">Hydrolase</keyword>
<name>F2JK71_CELLD</name>
<evidence type="ECO:0000256" key="1">
    <source>
        <dbReference type="ARBA" id="ARBA00022801"/>
    </source>
</evidence>
<organism evidence="4 5">
    <name type="scientific">Cellulosilyticum lentocellum (strain ATCC 49066 / DSM 5427 / NCIMB 11756 / RHM5)</name>
    <name type="common">Clostridium lentocellum</name>
    <dbReference type="NCBI Taxonomy" id="642492"/>
    <lineage>
        <taxon>Bacteria</taxon>
        <taxon>Bacillati</taxon>
        <taxon>Bacillota</taxon>
        <taxon>Clostridia</taxon>
        <taxon>Lachnospirales</taxon>
        <taxon>Cellulosilyticaceae</taxon>
        <taxon>Cellulosilyticum</taxon>
    </lineage>
</organism>
<dbReference type="EMBL" id="CP002582">
    <property type="protein sequence ID" value="ADZ84486.1"/>
    <property type="molecule type" value="Genomic_DNA"/>
</dbReference>
<reference evidence="4 5" key="1">
    <citation type="journal article" date="2011" name="J. Bacteriol.">
        <title>Complete genome sequence of the cellulose-degrading bacterium Cellulosilyticum lentocellum.</title>
        <authorList>
            <consortium name="US DOE Joint Genome Institute"/>
            <person name="Miller D.A."/>
            <person name="Suen G."/>
            <person name="Bruce D."/>
            <person name="Copeland A."/>
            <person name="Cheng J.F."/>
            <person name="Detter C."/>
            <person name="Goodwin L.A."/>
            <person name="Han C.S."/>
            <person name="Hauser L.J."/>
            <person name="Land M.L."/>
            <person name="Lapidus A."/>
            <person name="Lucas S."/>
            <person name="Meincke L."/>
            <person name="Pitluck S."/>
            <person name="Tapia R."/>
            <person name="Teshima H."/>
            <person name="Woyke T."/>
            <person name="Fox B.G."/>
            <person name="Angert E.R."/>
            <person name="Currie C.R."/>
        </authorList>
    </citation>
    <scope>NUCLEOTIDE SEQUENCE [LARGE SCALE GENOMIC DNA]</scope>
    <source>
        <strain evidence="5">ATCC 49066 / DSM 5427 / NCIMB 11756 / RHM5</strain>
        <strain evidence="4">DSM 5427</strain>
    </source>
</reference>